<dbReference type="EMBL" id="JAVAIM010000001">
    <property type="protein sequence ID" value="MDP4575127.1"/>
    <property type="molecule type" value="Genomic_DNA"/>
</dbReference>
<evidence type="ECO:0008006" key="4">
    <source>
        <dbReference type="Google" id="ProtNLM"/>
    </source>
</evidence>
<gene>
    <name evidence="2" type="ORF">Q9K02_08275</name>
</gene>
<sequence>MFIGHFAPALAAKAITKDAPRLGTLFIAAQLVDWAFFLFAMVGIEKMRVVPGITEMNPMDFYHMPITHSLVGTGGFAIAFAALVFLLSRNAIAATWAGIVVLSHWLLDLLVHRPDLTIAGGERKYGFGLWDMPLIEMPLELGLIALAFWWYLRRTKGPIVPPLVLLFALLALQAINWFGPEPQAADFAFLATGLFAFGLLTALAYWVSLTRWHKSEVGLAVATPPR</sequence>
<keyword evidence="1" id="KW-0472">Membrane</keyword>
<accession>A0ABT9HPS9</accession>
<feature type="transmembrane region" description="Helical" evidence="1">
    <location>
        <begin position="22"/>
        <end position="44"/>
    </location>
</feature>
<feature type="transmembrane region" description="Helical" evidence="1">
    <location>
        <begin position="132"/>
        <end position="152"/>
    </location>
</feature>
<feature type="transmembrane region" description="Helical" evidence="1">
    <location>
        <begin position="159"/>
        <end position="178"/>
    </location>
</feature>
<evidence type="ECO:0000313" key="2">
    <source>
        <dbReference type="EMBL" id="MDP4575127.1"/>
    </source>
</evidence>
<protein>
    <recommendedName>
        <fullName evidence="4">Metal-dependent hydrolase</fullName>
    </recommendedName>
</protein>
<reference evidence="2 3" key="1">
    <citation type="submission" date="2023-08" db="EMBL/GenBank/DDBJ databases">
        <title>genomic of G39.</title>
        <authorList>
            <person name="Wang Y."/>
        </authorList>
    </citation>
    <scope>NUCLEOTIDE SEQUENCE [LARGE SCALE GENOMIC DNA]</scope>
    <source>
        <strain evidence="2 3">G39</strain>
    </source>
</reference>
<feature type="transmembrane region" description="Helical" evidence="1">
    <location>
        <begin position="93"/>
        <end position="112"/>
    </location>
</feature>
<organism evidence="2 3">
    <name type="scientific">Qipengyuania profundimaris</name>
    <dbReference type="NCBI Taxonomy" id="3067652"/>
    <lineage>
        <taxon>Bacteria</taxon>
        <taxon>Pseudomonadati</taxon>
        <taxon>Pseudomonadota</taxon>
        <taxon>Alphaproteobacteria</taxon>
        <taxon>Sphingomonadales</taxon>
        <taxon>Erythrobacteraceae</taxon>
        <taxon>Qipengyuania</taxon>
    </lineage>
</organism>
<keyword evidence="1" id="KW-1133">Transmembrane helix</keyword>
<evidence type="ECO:0000313" key="3">
    <source>
        <dbReference type="Proteomes" id="UP001240639"/>
    </source>
</evidence>
<name>A0ABT9HPS9_9SPHN</name>
<proteinExistence type="predicted"/>
<dbReference type="Proteomes" id="UP001240639">
    <property type="component" value="Unassembled WGS sequence"/>
</dbReference>
<comment type="caution">
    <text evidence="2">The sequence shown here is derived from an EMBL/GenBank/DDBJ whole genome shotgun (WGS) entry which is preliminary data.</text>
</comment>
<evidence type="ECO:0000256" key="1">
    <source>
        <dbReference type="SAM" id="Phobius"/>
    </source>
</evidence>
<keyword evidence="3" id="KW-1185">Reference proteome</keyword>
<feature type="transmembrane region" description="Helical" evidence="1">
    <location>
        <begin position="64"/>
        <end position="86"/>
    </location>
</feature>
<keyword evidence="1" id="KW-0812">Transmembrane</keyword>
<dbReference type="RefSeq" id="WP_305932466.1">
    <property type="nucleotide sequence ID" value="NZ_JAVAIM010000001.1"/>
</dbReference>
<feature type="transmembrane region" description="Helical" evidence="1">
    <location>
        <begin position="184"/>
        <end position="207"/>
    </location>
</feature>